<evidence type="ECO:0000256" key="8">
    <source>
        <dbReference type="ARBA" id="ARBA00048505"/>
    </source>
</evidence>
<feature type="transmembrane region" description="Helical" evidence="9">
    <location>
        <begin position="266"/>
        <end position="287"/>
    </location>
</feature>
<name>A0ABT9TZ66_PAEHA</name>
<evidence type="ECO:0000256" key="9">
    <source>
        <dbReference type="SAM" id="Phobius"/>
    </source>
</evidence>
<comment type="subcellular location">
    <subcellularLocation>
        <location evidence="1">Cell membrane</location>
        <topology evidence="1">Multi-pass membrane protein</topology>
    </subcellularLocation>
</comment>
<feature type="transmembrane region" description="Helical" evidence="9">
    <location>
        <begin position="29"/>
        <end position="46"/>
    </location>
</feature>
<comment type="catalytic activity">
    <reaction evidence="6">
        <text>3',5'-cyclic CMP + H2O = CMP + H(+)</text>
        <dbReference type="Rhea" id="RHEA:72675"/>
        <dbReference type="ChEBI" id="CHEBI:15377"/>
        <dbReference type="ChEBI" id="CHEBI:15378"/>
        <dbReference type="ChEBI" id="CHEBI:58003"/>
        <dbReference type="ChEBI" id="CHEBI:60377"/>
    </reaction>
    <physiologicalReaction direction="left-to-right" evidence="6">
        <dbReference type="Rhea" id="RHEA:72676"/>
    </physiologicalReaction>
</comment>
<dbReference type="EMBL" id="JAUSSU010000002">
    <property type="protein sequence ID" value="MDQ0111745.1"/>
    <property type="molecule type" value="Genomic_DNA"/>
</dbReference>
<dbReference type="SMART" id="SM00849">
    <property type="entry name" value="Lactamase_B"/>
    <property type="match status" value="1"/>
</dbReference>
<feature type="transmembrane region" description="Helical" evidence="9">
    <location>
        <begin position="429"/>
        <end position="453"/>
    </location>
</feature>
<feature type="transmembrane region" description="Helical" evidence="9">
    <location>
        <begin position="365"/>
        <end position="383"/>
    </location>
</feature>
<dbReference type="Pfam" id="PF00753">
    <property type="entry name" value="Lactamase_B"/>
    <property type="match status" value="1"/>
</dbReference>
<gene>
    <name evidence="11" type="ORF">J2T15_001178</name>
</gene>
<sequence>MSRRPLIWFVLCYVGGSAAAAGLSPRGMVYAGGAAVLMAAAGVLFGKASSRLAIACLLAAGLAAGERLWADAHNVTALPELMAAAQAEGPRAAYEAEAEGVIVSVARVDGDRVSFRVRTERLRVKGDAAPRAVRERLLVQVRLAEQPEQAVAAGWKRGDSVVVAGELAQPAEATNSGGFDYRRYLRSQRIHWLLKAKGAASVKAAAGPAWSAAAMLGRVDAVRDSLGARMNDLYPSDQSGYMKGLVLGIREDLDPEQFQQFSRLGLTHILAISGLHVAVFLYALGAMLRLARLTRERTLLLLTLAVPLYVLLSGASPSVMRAGIMAMLGLLAARMGKLKDGLHLLAAAALAMLIYDPYFLENVSFQLSFIVTAGLIVGVAPVRKAMPQWRRGKPLLDLAAVTLVAQLVSFPITIYYFNQLHLLSLPANFILVPLISFVVMPIGAVALIIGSFWEGGGQALAYVSHYANDWTFALVEKLAAVDMLRTIWASPPLWWVAAWLVALGITFHRLNQRVTGHPADDNAASGQVQATMAAARLDTPTVPLPIQDSAEWPDPLAELRQRFDLPAKEGDQHNGFSYKKTLIPLILLSIFGILLFWAYEPNRWDNKAIVSFIDVGQGDAIHIRTPEGKHLLIDGGGTLTFAKPGEEWRARSDPFEVGRKLLVPLLMKRGVREIDALVITHLDSDHIRGLQAVVESIPVKSIWWNGTVKQAEDAQELIRTALAKRIPMYAVHAGMKMDMDANTNVQVLWPPRAVKNDIVLGQEQNEISVVLALRLYDQLFVLSGDINTVTEQAIIDRLQDTPEAIKLFGHAAVLKVAHHGSRYSTSKEWLDYWRPMGAVASVGATNSYGHPHPDMLARLDSAGVRLWRTDVDGEVSFSVSRHGLLIRS</sequence>
<comment type="caution">
    <text evidence="11">The sequence shown here is derived from an EMBL/GenBank/DDBJ whole genome shotgun (WGS) entry which is preliminary data.</text>
</comment>
<organism evidence="11 12">
    <name type="scientific">Paenibacillus harenae</name>
    <dbReference type="NCBI Taxonomy" id="306543"/>
    <lineage>
        <taxon>Bacteria</taxon>
        <taxon>Bacillati</taxon>
        <taxon>Bacillota</taxon>
        <taxon>Bacilli</taxon>
        <taxon>Bacillales</taxon>
        <taxon>Paenibacillaceae</taxon>
        <taxon>Paenibacillus</taxon>
    </lineage>
</organism>
<dbReference type="Proteomes" id="UP001229346">
    <property type="component" value="Unassembled WGS sequence"/>
</dbReference>
<evidence type="ECO:0000259" key="10">
    <source>
        <dbReference type="SMART" id="SM00849"/>
    </source>
</evidence>
<evidence type="ECO:0000256" key="5">
    <source>
        <dbReference type="ARBA" id="ARBA00023136"/>
    </source>
</evidence>
<feature type="transmembrane region" description="Helical" evidence="9">
    <location>
        <begin position="341"/>
        <end position="359"/>
    </location>
</feature>
<dbReference type="SUPFAM" id="SSF56281">
    <property type="entry name" value="Metallo-hydrolase/oxidoreductase"/>
    <property type="match status" value="1"/>
</dbReference>
<dbReference type="InterPro" id="IPR052159">
    <property type="entry name" value="Competence_DNA_uptake"/>
</dbReference>
<dbReference type="RefSeq" id="WP_307201936.1">
    <property type="nucleotide sequence ID" value="NZ_JAUSSU010000002.1"/>
</dbReference>
<feature type="transmembrane region" description="Helical" evidence="9">
    <location>
        <begin position="395"/>
        <end position="417"/>
    </location>
</feature>
<keyword evidence="4 9" id="KW-1133">Transmembrane helix</keyword>
<evidence type="ECO:0000256" key="1">
    <source>
        <dbReference type="ARBA" id="ARBA00004651"/>
    </source>
</evidence>
<proteinExistence type="predicted"/>
<feature type="domain" description="Metallo-beta-lactamase" evidence="10">
    <location>
        <begin position="617"/>
        <end position="844"/>
    </location>
</feature>
<keyword evidence="12" id="KW-1185">Reference proteome</keyword>
<feature type="transmembrane region" description="Helical" evidence="9">
    <location>
        <begin position="299"/>
        <end position="320"/>
    </location>
</feature>
<dbReference type="InterPro" id="IPR036866">
    <property type="entry name" value="RibonucZ/Hydroxyglut_hydro"/>
</dbReference>
<dbReference type="InterPro" id="IPR001279">
    <property type="entry name" value="Metallo-B-lactamas"/>
</dbReference>
<comment type="catalytic activity">
    <reaction evidence="8">
        <text>3',5'-cyclic UMP + H2O = UMP + H(+)</text>
        <dbReference type="Rhea" id="RHEA:70575"/>
        <dbReference type="ChEBI" id="CHEBI:15377"/>
        <dbReference type="ChEBI" id="CHEBI:15378"/>
        <dbReference type="ChEBI" id="CHEBI:57865"/>
        <dbReference type="ChEBI" id="CHEBI:184387"/>
    </reaction>
    <physiologicalReaction direction="left-to-right" evidence="8">
        <dbReference type="Rhea" id="RHEA:70576"/>
    </physiologicalReaction>
</comment>
<dbReference type="Pfam" id="PF03772">
    <property type="entry name" value="Competence"/>
    <property type="match status" value="1"/>
</dbReference>
<keyword evidence="5 9" id="KW-0472">Membrane</keyword>
<dbReference type="Gene3D" id="3.60.15.10">
    <property type="entry name" value="Ribonuclease Z/Hydroxyacylglutathione hydrolase-like"/>
    <property type="match status" value="1"/>
</dbReference>
<evidence type="ECO:0000256" key="4">
    <source>
        <dbReference type="ARBA" id="ARBA00022989"/>
    </source>
</evidence>
<reference evidence="11 12" key="1">
    <citation type="submission" date="2023-07" db="EMBL/GenBank/DDBJ databases">
        <title>Sorghum-associated microbial communities from plants grown in Nebraska, USA.</title>
        <authorList>
            <person name="Schachtman D."/>
        </authorList>
    </citation>
    <scope>NUCLEOTIDE SEQUENCE [LARGE SCALE GENOMIC DNA]</scope>
    <source>
        <strain evidence="11 12">CC482</strain>
    </source>
</reference>
<keyword evidence="2" id="KW-1003">Cell membrane</keyword>
<dbReference type="Pfam" id="PF13567">
    <property type="entry name" value="DUF4131"/>
    <property type="match status" value="1"/>
</dbReference>
<evidence type="ECO:0000256" key="7">
    <source>
        <dbReference type="ARBA" id="ARBA00034301"/>
    </source>
</evidence>
<evidence type="ECO:0000313" key="12">
    <source>
        <dbReference type="Proteomes" id="UP001229346"/>
    </source>
</evidence>
<feature type="transmembrane region" description="Helical" evidence="9">
    <location>
        <begin position="581"/>
        <end position="599"/>
    </location>
</feature>
<comment type="function">
    <text evidence="7">Counteracts the endogenous Pycsar antiviral defense system. Phosphodiesterase that enables metal-dependent hydrolysis of host cyclic nucleotide Pycsar defense signals such as cCMP and cUMP.</text>
</comment>
<protein>
    <submittedName>
        <fullName evidence="11">Competence protein ComEC</fullName>
    </submittedName>
</protein>
<dbReference type="PANTHER" id="PTHR30619:SF1">
    <property type="entry name" value="RECOMBINATION PROTEIN 2"/>
    <property type="match status" value="1"/>
</dbReference>
<dbReference type="InterPro" id="IPR025405">
    <property type="entry name" value="DUF4131"/>
</dbReference>
<dbReference type="InterPro" id="IPR035681">
    <property type="entry name" value="ComA-like_MBL"/>
</dbReference>
<evidence type="ECO:0000256" key="6">
    <source>
        <dbReference type="ARBA" id="ARBA00034221"/>
    </source>
</evidence>
<evidence type="ECO:0000256" key="3">
    <source>
        <dbReference type="ARBA" id="ARBA00022692"/>
    </source>
</evidence>
<evidence type="ECO:0000313" key="11">
    <source>
        <dbReference type="EMBL" id="MDQ0111745.1"/>
    </source>
</evidence>
<dbReference type="NCBIfam" id="TIGR00360">
    <property type="entry name" value="ComEC_N-term"/>
    <property type="match status" value="1"/>
</dbReference>
<dbReference type="InterPro" id="IPR004477">
    <property type="entry name" value="ComEC_N"/>
</dbReference>
<dbReference type="PANTHER" id="PTHR30619">
    <property type="entry name" value="DNA INTERNALIZATION/COMPETENCE PROTEIN COMEC/REC2"/>
    <property type="match status" value="1"/>
</dbReference>
<keyword evidence="3 9" id="KW-0812">Transmembrane</keyword>
<evidence type="ECO:0000256" key="2">
    <source>
        <dbReference type="ARBA" id="ARBA00022475"/>
    </source>
</evidence>
<dbReference type="CDD" id="cd07731">
    <property type="entry name" value="ComA-like_MBL-fold"/>
    <property type="match status" value="1"/>
</dbReference>
<accession>A0ABT9TZ66</accession>